<reference evidence="2" key="1">
    <citation type="submission" date="2020-10" db="EMBL/GenBank/DDBJ databases">
        <title>Complete genome sequence of Bacillus velezensis NST6.</title>
        <authorList>
            <person name="Choi J."/>
        </authorList>
    </citation>
    <scope>NUCLEOTIDE SEQUENCE [LARGE SCALE GENOMIC DNA]</scope>
    <source>
        <strain evidence="2">NST6</strain>
    </source>
</reference>
<gene>
    <name evidence="1" type="ORF">BACVE_001861</name>
</gene>
<dbReference type="Proteomes" id="UP000587477">
    <property type="component" value="Chromosome"/>
</dbReference>
<evidence type="ECO:0000313" key="2">
    <source>
        <dbReference type="Proteomes" id="UP000587477"/>
    </source>
</evidence>
<protein>
    <submittedName>
        <fullName evidence="1">Uncharacterized protein</fullName>
    </submittedName>
</protein>
<evidence type="ECO:0000313" key="1">
    <source>
        <dbReference type="EMBL" id="QOY26850.1"/>
    </source>
</evidence>
<organism evidence="1 2">
    <name type="scientific">Bacillus velezensis</name>
    <dbReference type="NCBI Taxonomy" id="492670"/>
    <lineage>
        <taxon>Bacteria</taxon>
        <taxon>Bacillati</taxon>
        <taxon>Bacillota</taxon>
        <taxon>Bacilli</taxon>
        <taxon>Bacillales</taxon>
        <taxon>Bacillaceae</taxon>
        <taxon>Bacillus</taxon>
        <taxon>Bacillus amyloliquefaciens group</taxon>
    </lineage>
</organism>
<dbReference type="RefSeq" id="WP_017418556.1">
    <property type="nucleotide sequence ID" value="NZ_CP026533.1"/>
</dbReference>
<sequence>MLLLGVSFTSLGTAKLLAASPPDGNFKDTKFHFGFLKGNPYDETTERDKYRTTYVFQDVKDVNIAYTSWVKAKGHDASHGHNYTVRKKGVVLMTNYAVEDYRSWWAETVSTSIAAKKNGNGHSNGVWSPDYDKYS</sequence>
<dbReference type="AlphaFoldDB" id="A0A7D7R4Q7"/>
<proteinExistence type="predicted"/>
<accession>A0A7D7R4Q7</accession>
<dbReference type="EMBL" id="CP063687">
    <property type="protein sequence ID" value="QOY26850.1"/>
    <property type="molecule type" value="Genomic_DNA"/>
</dbReference>
<name>A0A7D7R4Q7_BACVE</name>